<organism evidence="1 2">
    <name type="scientific">Lophium mytilinum</name>
    <dbReference type="NCBI Taxonomy" id="390894"/>
    <lineage>
        <taxon>Eukaryota</taxon>
        <taxon>Fungi</taxon>
        <taxon>Dikarya</taxon>
        <taxon>Ascomycota</taxon>
        <taxon>Pezizomycotina</taxon>
        <taxon>Dothideomycetes</taxon>
        <taxon>Pleosporomycetidae</taxon>
        <taxon>Mytilinidiales</taxon>
        <taxon>Mytilinidiaceae</taxon>
        <taxon>Lophium</taxon>
    </lineage>
</organism>
<dbReference type="Proteomes" id="UP000799750">
    <property type="component" value="Unassembled WGS sequence"/>
</dbReference>
<protein>
    <submittedName>
        <fullName evidence="1">Uncharacterized protein</fullName>
    </submittedName>
</protein>
<evidence type="ECO:0000313" key="1">
    <source>
        <dbReference type="EMBL" id="KAF2500154.1"/>
    </source>
</evidence>
<proteinExistence type="predicted"/>
<dbReference type="SUPFAM" id="SSF52047">
    <property type="entry name" value="RNI-like"/>
    <property type="match status" value="1"/>
</dbReference>
<keyword evidence="2" id="KW-1185">Reference proteome</keyword>
<dbReference type="EMBL" id="MU004183">
    <property type="protein sequence ID" value="KAF2500154.1"/>
    <property type="molecule type" value="Genomic_DNA"/>
</dbReference>
<evidence type="ECO:0000313" key="2">
    <source>
        <dbReference type="Proteomes" id="UP000799750"/>
    </source>
</evidence>
<dbReference type="OrthoDB" id="5273928at2759"/>
<accession>A0A6A6R708</accession>
<dbReference type="AlphaFoldDB" id="A0A6A6R708"/>
<gene>
    <name evidence="1" type="ORF">BU16DRAFT_522978</name>
</gene>
<reference evidence="1" key="1">
    <citation type="journal article" date="2020" name="Stud. Mycol.">
        <title>101 Dothideomycetes genomes: a test case for predicting lifestyles and emergence of pathogens.</title>
        <authorList>
            <person name="Haridas S."/>
            <person name="Albert R."/>
            <person name="Binder M."/>
            <person name="Bloem J."/>
            <person name="Labutti K."/>
            <person name="Salamov A."/>
            <person name="Andreopoulos B."/>
            <person name="Baker S."/>
            <person name="Barry K."/>
            <person name="Bills G."/>
            <person name="Bluhm B."/>
            <person name="Cannon C."/>
            <person name="Castanera R."/>
            <person name="Culley D."/>
            <person name="Daum C."/>
            <person name="Ezra D."/>
            <person name="Gonzalez J."/>
            <person name="Henrissat B."/>
            <person name="Kuo A."/>
            <person name="Liang C."/>
            <person name="Lipzen A."/>
            <person name="Lutzoni F."/>
            <person name="Magnuson J."/>
            <person name="Mondo S."/>
            <person name="Nolan M."/>
            <person name="Ohm R."/>
            <person name="Pangilinan J."/>
            <person name="Park H.-J."/>
            <person name="Ramirez L."/>
            <person name="Alfaro M."/>
            <person name="Sun H."/>
            <person name="Tritt A."/>
            <person name="Yoshinaga Y."/>
            <person name="Zwiers L.-H."/>
            <person name="Turgeon B."/>
            <person name="Goodwin S."/>
            <person name="Spatafora J."/>
            <person name="Crous P."/>
            <person name="Grigoriev I."/>
        </authorList>
    </citation>
    <scope>NUCLEOTIDE SEQUENCE</scope>
    <source>
        <strain evidence="1">CBS 269.34</strain>
    </source>
</reference>
<sequence>MHPIKPYVERVTAQPKRKVDDTTGQIYYENSVKARSMLPSWMWKTRGRVDDPRVRKNKRLGAASLMDMALRSMARNMTRIDYEALRCIPSHIAMKLANLITSSETWSLETWETFVAAHPEAVPDMNYKLDIPDARGTNLCELPSLNKHLSNLTFDHVTRLSIVELAFTTDNLFEIAKIPNLEVLNLQGRVSGNSVDDSVYNDYFLSRWSYVVLGSGHLSKLRVLIFRHFDVTSATLKKLSPFPALALCNLESVCLKSDRNNTSRNGWEVIG</sequence>
<name>A0A6A6R708_9PEZI</name>